<feature type="domain" description="RNA polymerase sigma factor 70 region 4 type 2" evidence="6">
    <location>
        <begin position="109"/>
        <end position="159"/>
    </location>
</feature>
<dbReference type="GO" id="GO:0006352">
    <property type="term" value="P:DNA-templated transcription initiation"/>
    <property type="evidence" value="ECO:0007669"/>
    <property type="project" value="InterPro"/>
</dbReference>
<dbReference type="NCBIfam" id="TIGR02937">
    <property type="entry name" value="sigma70-ECF"/>
    <property type="match status" value="1"/>
</dbReference>
<protein>
    <submittedName>
        <fullName evidence="7">RNA polymerase sigma factor</fullName>
    </submittedName>
</protein>
<name>A0A518CTJ5_9PLAN</name>
<evidence type="ECO:0000256" key="1">
    <source>
        <dbReference type="ARBA" id="ARBA00010641"/>
    </source>
</evidence>
<dbReference type="RefSeq" id="WP_144998745.1">
    <property type="nucleotide sequence ID" value="NZ_CP036281.1"/>
</dbReference>
<dbReference type="PANTHER" id="PTHR43133">
    <property type="entry name" value="RNA POLYMERASE ECF-TYPE SIGMA FACTO"/>
    <property type="match status" value="1"/>
</dbReference>
<dbReference type="KEGG" id="plon:Pla110_42520"/>
<dbReference type="GO" id="GO:0003677">
    <property type="term" value="F:DNA binding"/>
    <property type="evidence" value="ECO:0007669"/>
    <property type="project" value="InterPro"/>
</dbReference>
<dbReference type="InterPro" id="IPR013324">
    <property type="entry name" value="RNA_pol_sigma_r3/r4-like"/>
</dbReference>
<dbReference type="Gene3D" id="1.10.1740.10">
    <property type="match status" value="1"/>
</dbReference>
<dbReference type="SUPFAM" id="SSF88659">
    <property type="entry name" value="Sigma3 and sigma4 domains of RNA polymerase sigma factors"/>
    <property type="match status" value="1"/>
</dbReference>
<dbReference type="InterPro" id="IPR036388">
    <property type="entry name" value="WH-like_DNA-bd_sf"/>
</dbReference>
<dbReference type="PANTHER" id="PTHR43133:SF51">
    <property type="entry name" value="RNA POLYMERASE SIGMA FACTOR"/>
    <property type="match status" value="1"/>
</dbReference>
<dbReference type="OrthoDB" id="6383365at2"/>
<dbReference type="InterPro" id="IPR013325">
    <property type="entry name" value="RNA_pol_sigma_r2"/>
</dbReference>
<dbReference type="Pfam" id="PF08281">
    <property type="entry name" value="Sigma70_r4_2"/>
    <property type="match status" value="1"/>
</dbReference>
<evidence type="ECO:0000256" key="4">
    <source>
        <dbReference type="ARBA" id="ARBA00023163"/>
    </source>
</evidence>
<evidence type="ECO:0000259" key="5">
    <source>
        <dbReference type="Pfam" id="PF04542"/>
    </source>
</evidence>
<keyword evidence="8" id="KW-1185">Reference proteome</keyword>
<dbReference type="InterPro" id="IPR014331">
    <property type="entry name" value="RNA_pol_sigma70_ECF_RHOBA"/>
</dbReference>
<dbReference type="EMBL" id="CP036281">
    <property type="protein sequence ID" value="QDU82494.1"/>
    <property type="molecule type" value="Genomic_DNA"/>
</dbReference>
<accession>A0A518CTJ5</accession>
<evidence type="ECO:0000259" key="6">
    <source>
        <dbReference type="Pfam" id="PF08281"/>
    </source>
</evidence>
<keyword evidence="2" id="KW-0805">Transcription regulation</keyword>
<feature type="domain" description="RNA polymerase sigma-70 region 2" evidence="5">
    <location>
        <begin position="16"/>
        <end position="78"/>
    </location>
</feature>
<evidence type="ECO:0000313" key="8">
    <source>
        <dbReference type="Proteomes" id="UP000317178"/>
    </source>
</evidence>
<keyword evidence="3" id="KW-0731">Sigma factor</keyword>
<sequence>MDETTRQAARQWTLAQPAVSAFVTSVVRDFGDRDDVLQDVAVAVIESFDSYDPDYPFVPWAIGVARNQVGMYLRSRRRDLLVFDDDTVTCLAIAIQDVEYEKSTQFDFLYDCLGTLESRSHRLLELRYQQDMKPAAIALRVEMSANSVAKALQRIRDRLRECLERKNVEATQ</sequence>
<dbReference type="AlphaFoldDB" id="A0A518CTJ5"/>
<dbReference type="Proteomes" id="UP000317178">
    <property type="component" value="Chromosome"/>
</dbReference>
<dbReference type="GO" id="GO:0016987">
    <property type="term" value="F:sigma factor activity"/>
    <property type="evidence" value="ECO:0007669"/>
    <property type="project" value="UniProtKB-KW"/>
</dbReference>
<gene>
    <name evidence="7" type="ORF">Pla110_42520</name>
</gene>
<reference evidence="7 8" key="1">
    <citation type="submission" date="2019-02" db="EMBL/GenBank/DDBJ databases">
        <title>Deep-cultivation of Planctomycetes and their phenomic and genomic characterization uncovers novel biology.</title>
        <authorList>
            <person name="Wiegand S."/>
            <person name="Jogler M."/>
            <person name="Boedeker C."/>
            <person name="Pinto D."/>
            <person name="Vollmers J."/>
            <person name="Rivas-Marin E."/>
            <person name="Kohn T."/>
            <person name="Peeters S.H."/>
            <person name="Heuer A."/>
            <person name="Rast P."/>
            <person name="Oberbeckmann S."/>
            <person name="Bunk B."/>
            <person name="Jeske O."/>
            <person name="Meyerdierks A."/>
            <person name="Storesund J.E."/>
            <person name="Kallscheuer N."/>
            <person name="Luecker S."/>
            <person name="Lage O.M."/>
            <person name="Pohl T."/>
            <person name="Merkel B.J."/>
            <person name="Hornburger P."/>
            <person name="Mueller R.-W."/>
            <person name="Bruemmer F."/>
            <person name="Labrenz M."/>
            <person name="Spormann A.M."/>
            <person name="Op den Camp H."/>
            <person name="Overmann J."/>
            <person name="Amann R."/>
            <person name="Jetten M.S.M."/>
            <person name="Mascher T."/>
            <person name="Medema M.H."/>
            <person name="Devos D.P."/>
            <person name="Kaster A.-K."/>
            <person name="Ovreas L."/>
            <person name="Rohde M."/>
            <person name="Galperin M.Y."/>
            <person name="Jogler C."/>
        </authorList>
    </citation>
    <scope>NUCLEOTIDE SEQUENCE [LARGE SCALE GENOMIC DNA]</scope>
    <source>
        <strain evidence="7 8">Pla110</strain>
    </source>
</reference>
<dbReference type="SUPFAM" id="SSF88946">
    <property type="entry name" value="Sigma2 domain of RNA polymerase sigma factors"/>
    <property type="match status" value="1"/>
</dbReference>
<dbReference type="InterPro" id="IPR039425">
    <property type="entry name" value="RNA_pol_sigma-70-like"/>
</dbReference>
<dbReference type="InterPro" id="IPR014284">
    <property type="entry name" value="RNA_pol_sigma-70_dom"/>
</dbReference>
<evidence type="ECO:0000313" key="7">
    <source>
        <dbReference type="EMBL" id="QDU82494.1"/>
    </source>
</evidence>
<keyword evidence="4" id="KW-0804">Transcription</keyword>
<proteinExistence type="inferred from homology"/>
<evidence type="ECO:0000256" key="2">
    <source>
        <dbReference type="ARBA" id="ARBA00023015"/>
    </source>
</evidence>
<dbReference type="Gene3D" id="1.10.10.10">
    <property type="entry name" value="Winged helix-like DNA-binding domain superfamily/Winged helix DNA-binding domain"/>
    <property type="match status" value="1"/>
</dbReference>
<dbReference type="Pfam" id="PF04542">
    <property type="entry name" value="Sigma70_r2"/>
    <property type="match status" value="1"/>
</dbReference>
<evidence type="ECO:0000256" key="3">
    <source>
        <dbReference type="ARBA" id="ARBA00023082"/>
    </source>
</evidence>
<comment type="similarity">
    <text evidence="1">Belongs to the sigma-70 factor family. ECF subfamily.</text>
</comment>
<dbReference type="NCBIfam" id="TIGR02989">
    <property type="entry name" value="Sig-70_gvs1"/>
    <property type="match status" value="1"/>
</dbReference>
<dbReference type="InterPro" id="IPR007627">
    <property type="entry name" value="RNA_pol_sigma70_r2"/>
</dbReference>
<organism evidence="7 8">
    <name type="scientific">Polystyrenella longa</name>
    <dbReference type="NCBI Taxonomy" id="2528007"/>
    <lineage>
        <taxon>Bacteria</taxon>
        <taxon>Pseudomonadati</taxon>
        <taxon>Planctomycetota</taxon>
        <taxon>Planctomycetia</taxon>
        <taxon>Planctomycetales</taxon>
        <taxon>Planctomycetaceae</taxon>
        <taxon>Polystyrenella</taxon>
    </lineage>
</organism>
<dbReference type="InterPro" id="IPR013249">
    <property type="entry name" value="RNA_pol_sigma70_r4_t2"/>
</dbReference>